<dbReference type="InterPro" id="IPR042202">
    <property type="entry name" value="Duffy-ag-bd_sf"/>
</dbReference>
<accession>A0A024VXN0</accession>
<dbReference type="Pfam" id="PF05424">
    <property type="entry name" value="Duffy_binding"/>
    <property type="match status" value="1"/>
</dbReference>
<dbReference type="InterPro" id="IPR054595">
    <property type="entry name" value="DBL_C"/>
</dbReference>
<organism evidence="4 5">
    <name type="scientific">Plasmodium falciparum Tanzania</name>
    <name type="common">2000708</name>
    <dbReference type="NCBI Taxonomy" id="1036725"/>
    <lineage>
        <taxon>Eukaryota</taxon>
        <taxon>Sar</taxon>
        <taxon>Alveolata</taxon>
        <taxon>Apicomplexa</taxon>
        <taxon>Aconoidasida</taxon>
        <taxon>Haemosporida</taxon>
        <taxon>Plasmodiidae</taxon>
        <taxon>Plasmodium</taxon>
        <taxon>Plasmodium (Laverania)</taxon>
    </lineage>
</organism>
<evidence type="ECO:0000256" key="1">
    <source>
        <dbReference type="SAM" id="MobiDB-lite"/>
    </source>
</evidence>
<feature type="domain" description="Duffy-binding-like" evidence="3">
    <location>
        <begin position="373"/>
        <end position="432"/>
    </location>
</feature>
<reference evidence="4 5" key="1">
    <citation type="submission" date="2013-02" db="EMBL/GenBank/DDBJ databases">
        <title>The Genome Annotation of Plasmodium falciparum Tanzania (2000708).</title>
        <authorList>
            <consortium name="The Broad Institute Genome Sequencing Platform"/>
            <consortium name="The Broad Institute Genome Sequencing Center for Infectious Disease"/>
            <person name="Neafsey D."/>
            <person name="Hoffman S."/>
            <person name="Volkman S."/>
            <person name="Rosenthal P."/>
            <person name="Walker B."/>
            <person name="Young S.K."/>
            <person name="Zeng Q."/>
            <person name="Gargeya S."/>
            <person name="Fitzgerald M."/>
            <person name="Haas B."/>
            <person name="Abouelleil A."/>
            <person name="Allen A.W."/>
            <person name="Alvarado L."/>
            <person name="Arachchi H.M."/>
            <person name="Berlin A.M."/>
            <person name="Chapman S.B."/>
            <person name="Gainer-Dewar J."/>
            <person name="Goldberg J."/>
            <person name="Griggs A."/>
            <person name="Gujja S."/>
            <person name="Hansen M."/>
            <person name="Howarth C."/>
            <person name="Imamovic A."/>
            <person name="Ireland A."/>
            <person name="Larimer J."/>
            <person name="McCowan C."/>
            <person name="Murphy C."/>
            <person name="Pearson M."/>
            <person name="Poon T.W."/>
            <person name="Priest M."/>
            <person name="Roberts A."/>
            <person name="Saif S."/>
            <person name="Shea T."/>
            <person name="Sisk P."/>
            <person name="Sykes S."/>
            <person name="Wortman J."/>
            <person name="Nusbaum C."/>
            <person name="Birren B."/>
        </authorList>
    </citation>
    <scope>NUCLEOTIDE SEQUENCE [LARGE SCALE GENOMIC DNA]</scope>
    <source>
        <strain evidence="5">Tanzania (2000708)</strain>
    </source>
</reference>
<dbReference type="EMBL" id="KI926894">
    <property type="protein sequence ID" value="ETW33083.1"/>
    <property type="molecule type" value="Genomic_DNA"/>
</dbReference>
<dbReference type="Proteomes" id="UP000030708">
    <property type="component" value="Unassembled WGS sequence"/>
</dbReference>
<feature type="non-terminal residue" evidence="4">
    <location>
        <position position="433"/>
    </location>
</feature>
<feature type="region of interest" description="Disordered" evidence="1">
    <location>
        <begin position="107"/>
        <end position="140"/>
    </location>
</feature>
<feature type="compositionally biased region" description="Basic and acidic residues" evidence="1">
    <location>
        <begin position="25"/>
        <end position="36"/>
    </location>
</feature>
<feature type="domain" description="Duffy-antigen binding" evidence="2">
    <location>
        <begin position="87"/>
        <end position="299"/>
    </location>
</feature>
<evidence type="ECO:0000313" key="5">
    <source>
        <dbReference type="Proteomes" id="UP000030708"/>
    </source>
</evidence>
<reference evidence="4 5" key="2">
    <citation type="submission" date="2013-02" db="EMBL/GenBank/DDBJ databases">
        <title>The Genome Sequence of Plasmodium falciparum Tanzania (2000708).</title>
        <authorList>
            <consortium name="The Broad Institute Genome Sequencing Platform"/>
            <consortium name="The Broad Institute Genome Sequencing Center for Infectious Disease"/>
            <person name="Neafsey D."/>
            <person name="Cheeseman I."/>
            <person name="Volkman S."/>
            <person name="Adams J."/>
            <person name="Walker B."/>
            <person name="Young S.K."/>
            <person name="Zeng Q."/>
            <person name="Gargeya S."/>
            <person name="Fitzgerald M."/>
            <person name="Haas B."/>
            <person name="Abouelleil A."/>
            <person name="Alvarado L."/>
            <person name="Arachchi H.M."/>
            <person name="Berlin A.M."/>
            <person name="Chapman S.B."/>
            <person name="Dewar J."/>
            <person name="Goldberg J."/>
            <person name="Griggs A."/>
            <person name="Gujja S."/>
            <person name="Hansen M."/>
            <person name="Howarth C."/>
            <person name="Imamovic A."/>
            <person name="Larimer J."/>
            <person name="McCowan C."/>
            <person name="Murphy C."/>
            <person name="Neiman D."/>
            <person name="Pearson M."/>
            <person name="Priest M."/>
            <person name="Roberts A."/>
            <person name="Saif S."/>
            <person name="Shea T."/>
            <person name="Sisk P."/>
            <person name="Sykes S."/>
            <person name="Wortman J."/>
            <person name="Nusbaum C."/>
            <person name="Birren B."/>
        </authorList>
    </citation>
    <scope>NUCLEOTIDE SEQUENCE [LARGE SCALE GENOMIC DNA]</scope>
    <source>
        <strain evidence="5">Tanzania (2000708)</strain>
    </source>
</reference>
<evidence type="ECO:0000259" key="3">
    <source>
        <dbReference type="Pfam" id="PF22672"/>
    </source>
</evidence>
<dbReference type="InterPro" id="IPR008602">
    <property type="entry name" value="Duffy-antigen-binding"/>
</dbReference>
<proteinExistence type="predicted"/>
<dbReference type="GO" id="GO:0016020">
    <property type="term" value="C:membrane"/>
    <property type="evidence" value="ECO:0007669"/>
    <property type="project" value="InterPro"/>
</dbReference>
<evidence type="ECO:0000259" key="2">
    <source>
        <dbReference type="Pfam" id="PF05424"/>
    </source>
</evidence>
<sequence>EEEEEEEIDLQEPPEEGTEATASEGPKEVEPPVKKDDVNVCSIVADIFKETDTLKQACSTKYVNGREKFPNWKCVPTTSGDTTGGAICIPPRRRRLYIQKLHDWASDGNTQAVSGEGKVGTESQSSSSSSSSPPSDPRDVDLRNAFIQSAAIETFFAWHEYKMHKEIEKKEKEAAHGQIYESAGEDEANKNKDPQQLLQEKGEIPEEFKRQMFYTLGDYRDICVGDKTMIDTLSRASDDKDTMDKIEAKIEKILPKNGDKPAPKPSDEKRKTWWNENAKHIWNGMIYALTYNTNTASGTAPKQIDEVKTKLWDDSGNKPKPKTDGTHDYSYEKVELKEDQSRGPMSTAESPNSQPLTLKDFVVRPPYFRWLEEWGETFCRQRTRMLEQIKVECTEDGRPDGKKCSCYGEHCDDQLKDNPSIFPDLNCQDCAKY</sequence>
<protein>
    <recommendedName>
        <fullName evidence="6">Duffy-binding-like domain-containing protein</fullName>
    </recommendedName>
</protein>
<dbReference type="SUPFAM" id="SSF140924">
    <property type="entry name" value="Duffy binding domain-like"/>
    <property type="match status" value="1"/>
</dbReference>
<dbReference type="Gene3D" id="1.20.1310.20">
    <property type="entry name" value="Duffy-antigen binding domain"/>
    <property type="match status" value="1"/>
</dbReference>
<gene>
    <name evidence="4" type="ORF">PFTANZ_06198</name>
</gene>
<feature type="compositionally biased region" description="Low complexity" evidence="1">
    <location>
        <begin position="123"/>
        <end position="133"/>
    </location>
</feature>
<feature type="non-terminal residue" evidence="4">
    <location>
        <position position="1"/>
    </location>
</feature>
<evidence type="ECO:0000313" key="4">
    <source>
        <dbReference type="EMBL" id="ETW33083.1"/>
    </source>
</evidence>
<dbReference type="Gene3D" id="1.20.58.830">
    <property type="match status" value="1"/>
</dbReference>
<dbReference type="GO" id="GO:0046789">
    <property type="term" value="F:host cell surface receptor binding"/>
    <property type="evidence" value="ECO:0007669"/>
    <property type="project" value="InterPro"/>
</dbReference>
<feature type="region of interest" description="Disordered" evidence="1">
    <location>
        <begin position="1"/>
        <end position="36"/>
    </location>
</feature>
<evidence type="ECO:0008006" key="6">
    <source>
        <dbReference type="Google" id="ProtNLM"/>
    </source>
</evidence>
<dbReference type="Pfam" id="PF22672">
    <property type="entry name" value="DBL_C"/>
    <property type="match status" value="1"/>
</dbReference>
<feature type="region of interest" description="Disordered" evidence="1">
    <location>
        <begin position="310"/>
        <end position="331"/>
    </location>
</feature>
<dbReference type="AlphaFoldDB" id="A0A024VXN0"/>
<feature type="compositionally biased region" description="Acidic residues" evidence="1">
    <location>
        <begin position="1"/>
        <end position="18"/>
    </location>
</feature>
<name>A0A024VXN0_PLAFA</name>